<accession>A0ABM8RAQ1</accession>
<evidence type="ECO:0000313" key="1">
    <source>
        <dbReference type="EMBL" id="CAE6742272.1"/>
    </source>
</evidence>
<dbReference type="RefSeq" id="WP_213042062.1">
    <property type="nucleotide sequence ID" value="NZ_CAJNBJ010000007.1"/>
</dbReference>
<keyword evidence="2" id="KW-1185">Reference proteome</keyword>
<comment type="caution">
    <text evidence="1">The sequence shown here is derived from an EMBL/GenBank/DDBJ whole genome shotgun (WGS) entry which is preliminary data.</text>
</comment>
<protein>
    <submittedName>
        <fullName evidence="1">Uncharacterized protein</fullName>
    </submittedName>
</protein>
<reference evidence="1 2" key="1">
    <citation type="submission" date="2021-02" db="EMBL/GenBank/DDBJ databases">
        <authorList>
            <person name="Han P."/>
        </authorList>
    </citation>
    <scope>NUCLEOTIDE SEQUENCE [LARGE SCALE GENOMIC DNA]</scope>
    <source>
        <strain evidence="1">Candidatus Nitrospira sp. ZN2</strain>
    </source>
</reference>
<dbReference type="EMBL" id="CAJNBJ010000007">
    <property type="protein sequence ID" value="CAE6742272.1"/>
    <property type="molecule type" value="Genomic_DNA"/>
</dbReference>
<dbReference type="Proteomes" id="UP000675880">
    <property type="component" value="Unassembled WGS sequence"/>
</dbReference>
<evidence type="ECO:0000313" key="2">
    <source>
        <dbReference type="Proteomes" id="UP000675880"/>
    </source>
</evidence>
<dbReference type="PROSITE" id="PS51257">
    <property type="entry name" value="PROKAR_LIPOPROTEIN"/>
    <property type="match status" value="1"/>
</dbReference>
<proteinExistence type="predicted"/>
<name>A0ABM8RAQ1_9BACT</name>
<sequence>MRPTGWRGGLGTVGCLFVTGIMGLSGCHGSWPFSGSASLLSNTQFMEGWTTYLHCRSSAELDEIRTDLQQLSRMAYAVATLNRPSAFLPASMRGLVMPPPSRLAVDPHAMMVACAQHGGEVAQVVGRPELAVELFTVVLAALREGVYAYHPTDIGRAFIRE</sequence>
<gene>
    <name evidence="1" type="ORF">NSPZN2_150038</name>
</gene>
<organism evidence="1 2">
    <name type="scientific">Nitrospira defluvii</name>
    <dbReference type="NCBI Taxonomy" id="330214"/>
    <lineage>
        <taxon>Bacteria</taxon>
        <taxon>Pseudomonadati</taxon>
        <taxon>Nitrospirota</taxon>
        <taxon>Nitrospiria</taxon>
        <taxon>Nitrospirales</taxon>
        <taxon>Nitrospiraceae</taxon>
        <taxon>Nitrospira</taxon>
    </lineage>
</organism>